<gene>
    <name evidence="2" type="ORF">HannXRQ_Chr16g0516481</name>
    <name evidence="1" type="ORF">HanXRQr2_Chr16g0755211</name>
</gene>
<name>A0A251S001_HELAN</name>
<protein>
    <submittedName>
        <fullName evidence="2">Uncharacterized protein</fullName>
    </submittedName>
</protein>
<evidence type="ECO:0000313" key="2">
    <source>
        <dbReference type="EMBL" id="OTF91944.1"/>
    </source>
</evidence>
<dbReference type="Gramene" id="mRNA:HanXRQr2_Chr16g0755211">
    <property type="protein sequence ID" value="mRNA:HanXRQr2_Chr16g0755211"/>
    <property type="gene ID" value="HanXRQr2_Chr16g0755211"/>
</dbReference>
<organism evidence="2 3">
    <name type="scientific">Helianthus annuus</name>
    <name type="common">Common sunflower</name>
    <dbReference type="NCBI Taxonomy" id="4232"/>
    <lineage>
        <taxon>Eukaryota</taxon>
        <taxon>Viridiplantae</taxon>
        <taxon>Streptophyta</taxon>
        <taxon>Embryophyta</taxon>
        <taxon>Tracheophyta</taxon>
        <taxon>Spermatophyta</taxon>
        <taxon>Magnoliopsida</taxon>
        <taxon>eudicotyledons</taxon>
        <taxon>Gunneridae</taxon>
        <taxon>Pentapetalae</taxon>
        <taxon>asterids</taxon>
        <taxon>campanulids</taxon>
        <taxon>Asterales</taxon>
        <taxon>Asteraceae</taxon>
        <taxon>Asteroideae</taxon>
        <taxon>Heliantheae alliance</taxon>
        <taxon>Heliantheae</taxon>
        <taxon>Helianthus</taxon>
    </lineage>
</organism>
<dbReference type="InParanoid" id="A0A251S001"/>
<sequence length="115" mass="12988">MVIDIVLRKAVKDLSGLLISQGNQLGIFLKNMLKGNGKPLLKNEFLQSISKYIKQRSDFLSNDFSKFCVCGGKGKSMWNNINYSCEKTNVLDFQQKQVEVNLNTSLCIISSIVFF</sequence>
<dbReference type="Proteomes" id="UP000215914">
    <property type="component" value="Chromosome 16"/>
</dbReference>
<reference evidence="1 3" key="1">
    <citation type="journal article" date="2017" name="Nature">
        <title>The sunflower genome provides insights into oil metabolism, flowering and Asterid evolution.</title>
        <authorList>
            <person name="Badouin H."/>
            <person name="Gouzy J."/>
            <person name="Grassa C.J."/>
            <person name="Murat F."/>
            <person name="Staton S.E."/>
            <person name="Cottret L."/>
            <person name="Lelandais-Briere C."/>
            <person name="Owens G.L."/>
            <person name="Carrere S."/>
            <person name="Mayjonade B."/>
            <person name="Legrand L."/>
            <person name="Gill N."/>
            <person name="Kane N.C."/>
            <person name="Bowers J.E."/>
            <person name="Hubner S."/>
            <person name="Bellec A."/>
            <person name="Berard A."/>
            <person name="Berges H."/>
            <person name="Blanchet N."/>
            <person name="Boniface M.C."/>
            <person name="Brunel D."/>
            <person name="Catrice O."/>
            <person name="Chaidir N."/>
            <person name="Claudel C."/>
            <person name="Donnadieu C."/>
            <person name="Faraut T."/>
            <person name="Fievet G."/>
            <person name="Helmstetter N."/>
            <person name="King M."/>
            <person name="Knapp S.J."/>
            <person name="Lai Z."/>
            <person name="Le Paslier M.C."/>
            <person name="Lippi Y."/>
            <person name="Lorenzon L."/>
            <person name="Mandel J.R."/>
            <person name="Marage G."/>
            <person name="Marchand G."/>
            <person name="Marquand E."/>
            <person name="Bret-Mestries E."/>
            <person name="Morien E."/>
            <person name="Nambeesan S."/>
            <person name="Nguyen T."/>
            <person name="Pegot-Espagnet P."/>
            <person name="Pouilly N."/>
            <person name="Raftis F."/>
            <person name="Sallet E."/>
            <person name="Schiex T."/>
            <person name="Thomas J."/>
            <person name="Vandecasteele C."/>
            <person name="Vares D."/>
            <person name="Vear F."/>
            <person name="Vautrin S."/>
            <person name="Crespi M."/>
            <person name="Mangin B."/>
            <person name="Burke J.M."/>
            <person name="Salse J."/>
            <person name="Munos S."/>
            <person name="Vincourt P."/>
            <person name="Rieseberg L.H."/>
            <person name="Langlade N.B."/>
        </authorList>
    </citation>
    <scope>NUCLEOTIDE SEQUENCE [LARGE SCALE GENOMIC DNA]</scope>
    <source>
        <strain evidence="3">cv. SF193</strain>
        <tissue evidence="1">Leaves</tissue>
    </source>
</reference>
<dbReference type="AlphaFoldDB" id="A0A251S001"/>
<reference evidence="1" key="3">
    <citation type="submission" date="2020-06" db="EMBL/GenBank/DDBJ databases">
        <title>Helianthus annuus Genome sequencing and assembly Release 2.</title>
        <authorList>
            <person name="Gouzy J."/>
            <person name="Langlade N."/>
            <person name="Munos S."/>
        </authorList>
    </citation>
    <scope>NUCLEOTIDE SEQUENCE</scope>
    <source>
        <tissue evidence="1">Leaves</tissue>
    </source>
</reference>
<dbReference type="STRING" id="4232.A0A251S001"/>
<evidence type="ECO:0000313" key="1">
    <source>
        <dbReference type="EMBL" id="KAF5760586.1"/>
    </source>
</evidence>
<evidence type="ECO:0000313" key="3">
    <source>
        <dbReference type="Proteomes" id="UP000215914"/>
    </source>
</evidence>
<proteinExistence type="predicted"/>
<reference evidence="2" key="2">
    <citation type="submission" date="2017-02" db="EMBL/GenBank/DDBJ databases">
        <title>Sunflower complete genome.</title>
        <authorList>
            <person name="Langlade N."/>
            <person name="Munos S."/>
        </authorList>
    </citation>
    <scope>NUCLEOTIDE SEQUENCE [LARGE SCALE GENOMIC DNA]</scope>
    <source>
        <tissue evidence="2">Leaves</tissue>
    </source>
</reference>
<dbReference type="OrthoDB" id="10425083at2759"/>
<dbReference type="EMBL" id="MNCJ02000331">
    <property type="protein sequence ID" value="KAF5760586.1"/>
    <property type="molecule type" value="Genomic_DNA"/>
</dbReference>
<accession>A0A251S001</accession>
<keyword evidence="3" id="KW-1185">Reference proteome</keyword>
<dbReference type="EMBL" id="CM007905">
    <property type="protein sequence ID" value="OTF91944.1"/>
    <property type="molecule type" value="Genomic_DNA"/>
</dbReference>